<protein>
    <submittedName>
        <fullName evidence="2">Uncharacterized protein</fullName>
    </submittedName>
</protein>
<reference evidence="2" key="1">
    <citation type="submission" date="2014-09" db="EMBL/GenBank/DDBJ databases">
        <authorList>
            <person name="Magalhaes I.L.F."/>
            <person name="Oliveira U."/>
            <person name="Santos F.R."/>
            <person name="Vidigal T.H.D.A."/>
            <person name="Brescovit A.D."/>
            <person name="Santos A.J."/>
        </authorList>
    </citation>
    <scope>NUCLEOTIDE SEQUENCE</scope>
    <source>
        <tissue evidence="2">Shoot tissue taken approximately 20 cm above the soil surface</tissue>
    </source>
</reference>
<feature type="compositionally biased region" description="Polar residues" evidence="1">
    <location>
        <begin position="26"/>
        <end position="36"/>
    </location>
</feature>
<feature type="region of interest" description="Disordered" evidence="1">
    <location>
        <begin position="14"/>
        <end position="36"/>
    </location>
</feature>
<organism evidence="2">
    <name type="scientific">Arundo donax</name>
    <name type="common">Giant reed</name>
    <name type="synonym">Donax arundinaceus</name>
    <dbReference type="NCBI Taxonomy" id="35708"/>
    <lineage>
        <taxon>Eukaryota</taxon>
        <taxon>Viridiplantae</taxon>
        <taxon>Streptophyta</taxon>
        <taxon>Embryophyta</taxon>
        <taxon>Tracheophyta</taxon>
        <taxon>Spermatophyta</taxon>
        <taxon>Magnoliopsida</taxon>
        <taxon>Liliopsida</taxon>
        <taxon>Poales</taxon>
        <taxon>Poaceae</taxon>
        <taxon>PACMAD clade</taxon>
        <taxon>Arundinoideae</taxon>
        <taxon>Arundineae</taxon>
        <taxon>Arundo</taxon>
    </lineage>
</organism>
<evidence type="ECO:0000313" key="2">
    <source>
        <dbReference type="EMBL" id="JAD39891.1"/>
    </source>
</evidence>
<reference evidence="2" key="2">
    <citation type="journal article" date="2015" name="Data Brief">
        <title>Shoot transcriptome of the giant reed, Arundo donax.</title>
        <authorList>
            <person name="Barrero R.A."/>
            <person name="Guerrero F.D."/>
            <person name="Moolhuijzen P."/>
            <person name="Goolsby J.A."/>
            <person name="Tidwell J."/>
            <person name="Bellgard S.E."/>
            <person name="Bellgard M.I."/>
        </authorList>
    </citation>
    <scope>NUCLEOTIDE SEQUENCE</scope>
    <source>
        <tissue evidence="2">Shoot tissue taken approximately 20 cm above the soil surface</tissue>
    </source>
</reference>
<accession>A0A0A8ZM62</accession>
<evidence type="ECO:0000256" key="1">
    <source>
        <dbReference type="SAM" id="MobiDB-lite"/>
    </source>
</evidence>
<dbReference type="AlphaFoldDB" id="A0A0A8ZM62"/>
<dbReference type="EMBL" id="GBRH01258004">
    <property type="protein sequence ID" value="JAD39891.1"/>
    <property type="molecule type" value="Transcribed_RNA"/>
</dbReference>
<name>A0A0A8ZM62_ARUDO</name>
<proteinExistence type="predicted"/>
<sequence length="36" mass="4069">MLWRVLQPSCALLLGSANQKPPPQPNNTIRLINQQK</sequence>